<dbReference type="PANTHER" id="PTHR34145">
    <property type="entry name" value="OS02G0105600 PROTEIN"/>
    <property type="match status" value="1"/>
</dbReference>
<dbReference type="SUPFAM" id="SSF52058">
    <property type="entry name" value="L domain-like"/>
    <property type="match status" value="1"/>
</dbReference>
<dbReference type="AlphaFoldDB" id="A0A978W419"/>
<evidence type="ECO:0000313" key="1">
    <source>
        <dbReference type="EMBL" id="KAH7546703.1"/>
    </source>
</evidence>
<protein>
    <submittedName>
        <fullName evidence="1">Uncharacterized protein</fullName>
    </submittedName>
</protein>
<reference evidence="1" key="1">
    <citation type="journal article" date="2021" name="Front. Plant Sci.">
        <title>Chromosome-Scale Genome Assembly for Chinese Sour Jujube and Insights Into Its Genome Evolution and Domestication Signature.</title>
        <authorList>
            <person name="Shen L.-Y."/>
            <person name="Luo H."/>
            <person name="Wang X.-L."/>
            <person name="Wang X.-M."/>
            <person name="Qiu X.-J."/>
            <person name="Liu H."/>
            <person name="Zhou S.-S."/>
            <person name="Jia K.-H."/>
            <person name="Nie S."/>
            <person name="Bao Y.-T."/>
            <person name="Zhang R.-G."/>
            <person name="Yun Q.-Z."/>
            <person name="Chai Y.-H."/>
            <person name="Lu J.-Y."/>
            <person name="Li Y."/>
            <person name="Zhao S.-W."/>
            <person name="Mao J.-F."/>
            <person name="Jia S.-G."/>
            <person name="Mao Y.-M."/>
        </authorList>
    </citation>
    <scope>NUCLEOTIDE SEQUENCE</scope>
    <source>
        <strain evidence="1">AT0</strain>
        <tissue evidence="1">Leaf</tissue>
    </source>
</reference>
<organism evidence="1 2">
    <name type="scientific">Ziziphus jujuba var. spinosa</name>
    <dbReference type="NCBI Taxonomy" id="714518"/>
    <lineage>
        <taxon>Eukaryota</taxon>
        <taxon>Viridiplantae</taxon>
        <taxon>Streptophyta</taxon>
        <taxon>Embryophyta</taxon>
        <taxon>Tracheophyta</taxon>
        <taxon>Spermatophyta</taxon>
        <taxon>Magnoliopsida</taxon>
        <taxon>eudicotyledons</taxon>
        <taxon>Gunneridae</taxon>
        <taxon>Pentapetalae</taxon>
        <taxon>rosids</taxon>
        <taxon>fabids</taxon>
        <taxon>Rosales</taxon>
        <taxon>Rhamnaceae</taxon>
        <taxon>Paliureae</taxon>
        <taxon>Ziziphus</taxon>
    </lineage>
</organism>
<evidence type="ECO:0000313" key="2">
    <source>
        <dbReference type="Proteomes" id="UP000813462"/>
    </source>
</evidence>
<accession>A0A978W419</accession>
<dbReference type="InterPro" id="IPR053772">
    <property type="entry name" value="At1g61320/At1g61330-like"/>
</dbReference>
<dbReference type="Proteomes" id="UP000813462">
    <property type="component" value="Unassembled WGS sequence"/>
</dbReference>
<dbReference type="PANTHER" id="PTHR34145:SF51">
    <property type="entry name" value="FBD DOMAIN-CONTAINING PROTEIN"/>
    <property type="match status" value="1"/>
</dbReference>
<proteinExistence type="predicted"/>
<comment type="caution">
    <text evidence="1">The sequence shown here is derived from an EMBL/GenBank/DDBJ whole genome shotgun (WGS) entry which is preliminary data.</text>
</comment>
<dbReference type="EMBL" id="JAEACU010000001">
    <property type="protein sequence ID" value="KAH7546703.1"/>
    <property type="molecule type" value="Genomic_DNA"/>
</dbReference>
<sequence>MEDAIRFSTVSKIFFSAARSSPVLDFDYTIFSKKSSASPRDKLTSYESFLDFVFNSVERRRRLSLTNNNNNNTDVSLQRLRFLGPESRYVINDRRVEHLVNFALEKKVVELDLHIFLPTLIFSSQHLKILKLSGLTLKGYLQDYLVLSSPLIEQFDLTRCTILKLIDLSECANLKHLVFDSVYGLEKVNLHPLLCLESFSCIDSPYIGKIIKLFLLESLKLLEIRDTEISIDHQEWLHHHVSQFNLLQTLKLIRCLELKHVHVSSNSLKILELDCFSGLDNVSVVARNLESFIFCVDDQSKKNFCDIDICSCINLKHIKLKGVDNGLTDKFFSGFGFLEGLELENCRFSLNKIDFYGGSLRKLKLLECHNLCRIDIAAPNLVSFEFSGFELPLLLPLESLSSRIHEPKIKVTTPHLDVTDRFLERFRDFLASFGHCQRLSLCCSYSESPDFLIDIFMKFQCFITEFLLMQFQCKPAVEEDVDEFGCKPLLPGKLWEDYLVEAEKNNFEDLIEERSRVHNFLCENGKPITIFICPFRDSSERF</sequence>
<gene>
    <name evidence="1" type="ORF">FEM48_Zijuj01G0229700</name>
</gene>
<name>A0A978W419_ZIZJJ</name>
<dbReference type="Gene3D" id="3.80.10.10">
    <property type="entry name" value="Ribonuclease Inhibitor"/>
    <property type="match status" value="1"/>
</dbReference>
<dbReference type="InterPro" id="IPR032675">
    <property type="entry name" value="LRR_dom_sf"/>
</dbReference>